<dbReference type="EMBL" id="BMVF01000001">
    <property type="protein sequence ID" value="GHD83961.1"/>
    <property type="molecule type" value="Genomic_DNA"/>
</dbReference>
<dbReference type="AlphaFoldDB" id="A0A918XZ30"/>
<feature type="region of interest" description="Disordered" evidence="1">
    <location>
        <begin position="577"/>
        <end position="601"/>
    </location>
</feature>
<feature type="region of interest" description="Disordered" evidence="1">
    <location>
        <begin position="246"/>
        <end position="296"/>
    </location>
</feature>
<keyword evidence="2" id="KW-0472">Membrane</keyword>
<proteinExistence type="predicted"/>
<accession>A0A918XZ30</accession>
<keyword evidence="2" id="KW-1133">Transmembrane helix</keyword>
<feature type="compositionally biased region" description="Low complexity" evidence="1">
    <location>
        <begin position="105"/>
        <end position="123"/>
    </location>
</feature>
<dbReference type="Proteomes" id="UP000608955">
    <property type="component" value="Unassembled WGS sequence"/>
</dbReference>
<evidence type="ECO:0000256" key="2">
    <source>
        <dbReference type="SAM" id="Phobius"/>
    </source>
</evidence>
<feature type="region of interest" description="Disordered" evidence="1">
    <location>
        <begin position="1"/>
        <end position="201"/>
    </location>
</feature>
<feature type="compositionally biased region" description="Low complexity" evidence="1">
    <location>
        <begin position="188"/>
        <end position="201"/>
    </location>
</feature>
<feature type="compositionally biased region" description="Low complexity" evidence="1">
    <location>
        <begin position="76"/>
        <end position="95"/>
    </location>
</feature>
<reference evidence="3" key="2">
    <citation type="submission" date="2020-09" db="EMBL/GenBank/DDBJ databases">
        <authorList>
            <person name="Sun Q."/>
            <person name="Ohkuma M."/>
        </authorList>
    </citation>
    <scope>NUCLEOTIDE SEQUENCE</scope>
    <source>
        <strain evidence="3">JCM 4654</strain>
    </source>
</reference>
<keyword evidence="2" id="KW-0812">Transmembrane</keyword>
<feature type="region of interest" description="Disordered" evidence="1">
    <location>
        <begin position="675"/>
        <end position="700"/>
    </location>
</feature>
<evidence type="ECO:0000313" key="4">
    <source>
        <dbReference type="Proteomes" id="UP000608955"/>
    </source>
</evidence>
<comment type="caution">
    <text evidence="3">The sequence shown here is derived from an EMBL/GenBank/DDBJ whole genome shotgun (WGS) entry which is preliminary data.</text>
</comment>
<reference evidence="3" key="1">
    <citation type="journal article" date="2014" name="Int. J. Syst. Evol. Microbiol.">
        <title>Complete genome sequence of Corynebacterium casei LMG S-19264T (=DSM 44701T), isolated from a smear-ripened cheese.</title>
        <authorList>
            <consortium name="US DOE Joint Genome Institute (JGI-PGF)"/>
            <person name="Walter F."/>
            <person name="Albersmeier A."/>
            <person name="Kalinowski J."/>
            <person name="Ruckert C."/>
        </authorList>
    </citation>
    <scope>NUCLEOTIDE SEQUENCE</scope>
    <source>
        <strain evidence="3">JCM 4654</strain>
    </source>
</reference>
<evidence type="ECO:0008006" key="5">
    <source>
        <dbReference type="Google" id="ProtNLM"/>
    </source>
</evidence>
<evidence type="ECO:0000256" key="1">
    <source>
        <dbReference type="SAM" id="MobiDB-lite"/>
    </source>
</evidence>
<feature type="compositionally biased region" description="Gly residues" evidence="1">
    <location>
        <begin position="246"/>
        <end position="263"/>
    </location>
</feature>
<keyword evidence="4" id="KW-1185">Reference proteome</keyword>
<feature type="compositionally biased region" description="Low complexity" evidence="1">
    <location>
        <begin position="508"/>
        <end position="517"/>
    </location>
</feature>
<name>A0A918XZ30_9ACTN</name>
<protein>
    <recommendedName>
        <fullName evidence="5">Large membrane protein</fullName>
    </recommendedName>
</protein>
<evidence type="ECO:0000313" key="3">
    <source>
        <dbReference type="EMBL" id="GHD83961.1"/>
    </source>
</evidence>
<feature type="compositionally biased region" description="Low complexity" evidence="1">
    <location>
        <begin position="57"/>
        <end position="66"/>
    </location>
</feature>
<feature type="compositionally biased region" description="Basic and acidic residues" evidence="1">
    <location>
        <begin position="1"/>
        <end position="19"/>
    </location>
</feature>
<feature type="transmembrane region" description="Helical" evidence="2">
    <location>
        <begin position="222"/>
        <end position="242"/>
    </location>
</feature>
<sequence>MNTDRPENDDARAEAEALRAENGTVGETPARPPAGTGSQSPAGPTGQGDAAGGAGAADGDVPAGADGTPGGERAADATGAAAKGGTADATGTPGAERAADVTGTPAKGRVAGAGAVPAEGVPASMADATGESGPAGAGDASGEAGPVGAGEGRAVGVADASGESGPVGAADATGESGPAGAGDASGEGRAVGAADVTAGGDDGVLVGAAPGSRRPRRAGAPWAVGIVAAAVLVVGGGGAYLAGGASGGSGGGTTGSEASGGHGTPPPLALDGYSSGGTNGIAPGEPNPYGASYRAGGTLPGGPGSAAVYRARGEVTRDEVARLARALGVDGTPVAGAQAWTVGTGKDGGGPVLRVNRLAPGTWTFSRYAPGTDNCKGVLCTHDPAAPAANPVSAAAAEKAAAPVLKALGQDDAKVDASQIMGAQRIVNADPVIGGLPTYGWTTGLTVGAQGEVVGGSGQLKAPVKGDTYPVLSARTTLDLMNAAPRTDHRMGIGGCTVPEPPKDRLEAPCGTSPSGSAGTGGDAFTVDEAAFGLASHYSGGRQLLVPSWLFHVRGVDGGGSGGFTVTYPALDPKYLASSAPSGQPTQPTPAPSGSAGAPVTEDVKVSGYSTSGDELTVAFEGGVCSDYRASVREGQDRVTVTVTEKRWPDRVCIAIAKEFRQSVHLDRPLGDRKVVGSDGQAIPRVKPGARLPQTPPLAR</sequence>
<gene>
    <name evidence="3" type="ORF">GCM10010508_01750</name>
</gene>
<organism evidence="3 4">
    <name type="scientific">Streptomyces naganishii JCM 4654</name>
    <dbReference type="NCBI Taxonomy" id="1306179"/>
    <lineage>
        <taxon>Bacteria</taxon>
        <taxon>Bacillati</taxon>
        <taxon>Actinomycetota</taxon>
        <taxon>Actinomycetes</taxon>
        <taxon>Kitasatosporales</taxon>
        <taxon>Streptomycetaceae</taxon>
        <taxon>Streptomyces</taxon>
    </lineage>
</organism>
<feature type="compositionally biased region" description="Gly residues" evidence="1">
    <location>
        <begin position="45"/>
        <end position="56"/>
    </location>
</feature>
<feature type="region of interest" description="Disordered" evidence="1">
    <location>
        <begin position="502"/>
        <end position="522"/>
    </location>
</feature>